<feature type="repeat" description="PPR" evidence="2">
    <location>
        <begin position="207"/>
        <end position="241"/>
    </location>
</feature>
<feature type="compositionally biased region" description="Polar residues" evidence="3">
    <location>
        <begin position="1"/>
        <end position="13"/>
    </location>
</feature>
<organism evidence="4 5">
    <name type="scientific">Dioscorea cayennensis subsp. rotundata</name>
    <name type="common">White Guinea yam</name>
    <name type="synonym">Dioscorea rotundata</name>
    <dbReference type="NCBI Taxonomy" id="55577"/>
    <lineage>
        <taxon>Eukaryota</taxon>
        <taxon>Viridiplantae</taxon>
        <taxon>Streptophyta</taxon>
        <taxon>Embryophyta</taxon>
        <taxon>Tracheophyta</taxon>
        <taxon>Spermatophyta</taxon>
        <taxon>Magnoliopsida</taxon>
        <taxon>Liliopsida</taxon>
        <taxon>Dioscoreales</taxon>
        <taxon>Dioscoreaceae</taxon>
        <taxon>Dioscorea</taxon>
    </lineage>
</organism>
<keyword evidence="4" id="KW-1185">Reference proteome</keyword>
<dbReference type="InterPro" id="IPR046960">
    <property type="entry name" value="PPR_At4g14850-like_plant"/>
</dbReference>
<dbReference type="PANTHER" id="PTHR47926:SF511">
    <property type="entry name" value="PENTATRICOPEPTIDE REPEAT-CONTAINING PROTEIN"/>
    <property type="match status" value="1"/>
</dbReference>
<feature type="repeat" description="PPR" evidence="2">
    <location>
        <begin position="176"/>
        <end position="206"/>
    </location>
</feature>
<evidence type="ECO:0000256" key="1">
    <source>
        <dbReference type="ARBA" id="ARBA00022737"/>
    </source>
</evidence>
<keyword evidence="1" id="KW-0677">Repeat</keyword>
<evidence type="ECO:0000313" key="4">
    <source>
        <dbReference type="Proteomes" id="UP001515500"/>
    </source>
</evidence>
<dbReference type="FunFam" id="1.25.40.10:FF:000144">
    <property type="entry name" value="Pentatricopeptide repeat-containing protein, mitochondrial"/>
    <property type="match status" value="1"/>
</dbReference>
<feature type="repeat" description="PPR" evidence="2">
    <location>
        <begin position="108"/>
        <end position="142"/>
    </location>
</feature>
<name>A0AB40C512_DIOCR</name>
<dbReference type="NCBIfam" id="TIGR00756">
    <property type="entry name" value="PPR"/>
    <property type="match status" value="3"/>
</dbReference>
<evidence type="ECO:0000256" key="2">
    <source>
        <dbReference type="PROSITE-ProRule" id="PRU00708"/>
    </source>
</evidence>
<feature type="region of interest" description="Disordered" evidence="3">
    <location>
        <begin position="1"/>
        <end position="21"/>
    </location>
</feature>
<accession>A0AB40C512</accession>
<dbReference type="Gene3D" id="1.25.40.10">
    <property type="entry name" value="Tetratricopeptide repeat domain"/>
    <property type="match status" value="2"/>
</dbReference>
<dbReference type="Proteomes" id="UP001515500">
    <property type="component" value="Chromosome 2"/>
</dbReference>
<dbReference type="SUPFAM" id="SSF48452">
    <property type="entry name" value="TPR-like"/>
    <property type="match status" value="1"/>
</dbReference>
<dbReference type="InterPro" id="IPR002885">
    <property type="entry name" value="PPR_rpt"/>
</dbReference>
<dbReference type="FunFam" id="1.25.40.10:FF:000344">
    <property type="entry name" value="Pentatricopeptide repeat-containing protein"/>
    <property type="match status" value="1"/>
</dbReference>
<proteinExistence type="predicted"/>
<dbReference type="PROSITE" id="PS51375">
    <property type="entry name" value="PPR"/>
    <property type="match status" value="4"/>
</dbReference>
<dbReference type="Pfam" id="PF13041">
    <property type="entry name" value="PPR_2"/>
    <property type="match status" value="2"/>
</dbReference>
<dbReference type="AlphaFoldDB" id="A0AB40C512"/>
<reference evidence="5" key="1">
    <citation type="submission" date="2025-08" db="UniProtKB">
        <authorList>
            <consortium name="RefSeq"/>
        </authorList>
    </citation>
    <scope>IDENTIFICATION</scope>
</reference>
<dbReference type="PANTHER" id="PTHR47926">
    <property type="entry name" value="PENTATRICOPEPTIDE REPEAT-CONTAINING PROTEIN"/>
    <property type="match status" value="1"/>
</dbReference>
<dbReference type="Pfam" id="PF20431">
    <property type="entry name" value="E_motif"/>
    <property type="match status" value="1"/>
</dbReference>
<protein>
    <submittedName>
        <fullName evidence="5">Pentatricopeptide repeat-containing protein At2g46050, mitochondrial-like isoform X1</fullName>
    </submittedName>
</protein>
<dbReference type="InterPro" id="IPR011990">
    <property type="entry name" value="TPR-like_helical_dom_sf"/>
</dbReference>
<dbReference type="GO" id="GO:0003723">
    <property type="term" value="F:RNA binding"/>
    <property type="evidence" value="ECO:0007669"/>
    <property type="project" value="InterPro"/>
</dbReference>
<evidence type="ECO:0000256" key="3">
    <source>
        <dbReference type="SAM" id="MobiDB-lite"/>
    </source>
</evidence>
<dbReference type="RefSeq" id="XP_039134045.1">
    <property type="nucleotide sequence ID" value="XM_039278111.1"/>
</dbReference>
<dbReference type="Pfam" id="PF01535">
    <property type="entry name" value="PPR"/>
    <property type="match status" value="3"/>
</dbReference>
<dbReference type="FunFam" id="1.25.40.10:FF:000285">
    <property type="entry name" value="Pentatricopeptide repeat-containing protein, chloroplastic"/>
    <property type="match status" value="1"/>
</dbReference>
<dbReference type="GO" id="GO:0009451">
    <property type="term" value="P:RNA modification"/>
    <property type="evidence" value="ECO:0007669"/>
    <property type="project" value="InterPro"/>
</dbReference>
<dbReference type="GeneID" id="120271331"/>
<sequence>MPLRNLASSCTKISGSSPSIPPSNHSLLLKFKRKIENTLELCHNSFVQVLRACAQFNGIVIGKQVHSLALKHGFQSNVFIGTALLDLYSKCGLPKDARLLFDEMSLRDLVSWNVMLSCYAVHGLIREAFQIFNSMRFHGFLWDEFTFSSFISCCCGDTKLGKQIHGLVLILSLDSDVFVSCALVDNYMKSGDFKDAHKVFDEMRHRNTVSWNSIIIGYAMHGDSKSAMRVLTQMIQQGFRPDDRTLASVLSSCANQSAANEAAQVHNHSIKTGLDNHLSVSNALIFSYAKSGNILYASRVFQSIHKPDIVSFSSMISSYAFHGLGKEAINTFEKMLKHGGIWPDKVVFLGVLSACSHAGLVEKGRAGYIDEAYDVVVNMPFEPDGDVLGALIGACKLHGNACLGKLVGERLHELEPCKSVNYKLMNNIYVGLERWDEVVKVRRELEGLGCDCMVAGCSWM</sequence>
<gene>
    <name evidence="5" type="primary">LOC120271331</name>
</gene>
<feature type="repeat" description="PPR" evidence="2">
    <location>
        <begin position="308"/>
        <end position="342"/>
    </location>
</feature>
<evidence type="ECO:0000313" key="5">
    <source>
        <dbReference type="RefSeq" id="XP_039134045.1"/>
    </source>
</evidence>
<dbReference type="InterPro" id="IPR046848">
    <property type="entry name" value="E_motif"/>
</dbReference>